<reference evidence="4" key="2">
    <citation type="journal article" date="2021" name="PeerJ">
        <title>Extensive microbial diversity within the chicken gut microbiome revealed by metagenomics and culture.</title>
        <authorList>
            <person name="Gilroy R."/>
            <person name="Ravi A."/>
            <person name="Getino M."/>
            <person name="Pursley I."/>
            <person name="Horton D.L."/>
            <person name="Alikhan N.F."/>
            <person name="Baker D."/>
            <person name="Gharbi K."/>
            <person name="Hall N."/>
            <person name="Watson M."/>
            <person name="Adriaenssens E.M."/>
            <person name="Foster-Nyarko E."/>
            <person name="Jarju S."/>
            <person name="Secka A."/>
            <person name="Antonio M."/>
            <person name="Oren A."/>
            <person name="Chaudhuri R.R."/>
            <person name="La Ragione R."/>
            <person name="Hildebrand F."/>
            <person name="Pallen M.J."/>
        </authorList>
    </citation>
    <scope>NUCLEOTIDE SEQUENCE</scope>
    <source>
        <strain evidence="4">11687</strain>
    </source>
</reference>
<keyword evidence="1" id="KW-0560">Oxidoreductase</keyword>
<evidence type="ECO:0000259" key="2">
    <source>
        <dbReference type="Pfam" id="PF00465"/>
    </source>
</evidence>
<dbReference type="Gene3D" id="3.40.50.1970">
    <property type="match status" value="1"/>
</dbReference>
<evidence type="ECO:0000259" key="3">
    <source>
        <dbReference type="Pfam" id="PF25137"/>
    </source>
</evidence>
<sequence>MTGFVYQMPTKIISGRDCLTGRGELLRPLGKKALIVTGRSSSENGALADAVTALRNNGREFSVFDGVRPNPTLDCVQAGAEQARKTGAEFVVGIGGGSALDAAKAVAVLARQPRPDEEIFSGGWSEDVLPVAAVPTTAGTGSEVTQYAVLTNDFAKTKTSISSPAFFPKLAFLDGKYMLGLGRAVTVNTAADALSHAVEGMFTLRSTPLSDLAALESVRILFSLFPKLEEENFRLSCEDRDELLYASMLAGTVIAQSGTTAVHAMGYPLTYHHGTPHGEANGILLGEMLALCAERLPERTEKILAAAGLKTTGEFKAALKRVLRSDAAYTREELERYAREAAKNPKLAGVTYRPDEEDLLRIYLESGLVKKEGTGAGV</sequence>
<dbReference type="CDD" id="cd08181">
    <property type="entry name" value="PPD-like"/>
    <property type="match status" value="1"/>
</dbReference>
<dbReference type="GO" id="GO:0004022">
    <property type="term" value="F:alcohol dehydrogenase (NAD+) activity"/>
    <property type="evidence" value="ECO:0007669"/>
    <property type="project" value="TreeGrafter"/>
</dbReference>
<dbReference type="PANTHER" id="PTHR11496">
    <property type="entry name" value="ALCOHOL DEHYDROGENASE"/>
    <property type="match status" value="1"/>
</dbReference>
<dbReference type="GO" id="GO:0046872">
    <property type="term" value="F:metal ion binding"/>
    <property type="evidence" value="ECO:0007669"/>
    <property type="project" value="InterPro"/>
</dbReference>
<comment type="caution">
    <text evidence="4">The sequence shown here is derived from an EMBL/GenBank/DDBJ whole genome shotgun (WGS) entry which is preliminary data.</text>
</comment>
<proteinExistence type="predicted"/>
<protein>
    <submittedName>
        <fullName evidence="4">Iron-containing alcohol dehydrogenase</fullName>
    </submittedName>
</protein>
<evidence type="ECO:0000313" key="4">
    <source>
        <dbReference type="EMBL" id="HIU58959.1"/>
    </source>
</evidence>
<evidence type="ECO:0000313" key="5">
    <source>
        <dbReference type="Proteomes" id="UP000824081"/>
    </source>
</evidence>
<dbReference type="InterPro" id="IPR039697">
    <property type="entry name" value="Alcohol_dehydrogenase_Fe"/>
</dbReference>
<name>A0A9D1MEU6_9FIRM</name>
<dbReference type="Proteomes" id="UP000824081">
    <property type="component" value="Unassembled WGS sequence"/>
</dbReference>
<dbReference type="InterPro" id="IPR056798">
    <property type="entry name" value="ADH_Fe_C"/>
</dbReference>
<dbReference type="SUPFAM" id="SSF56796">
    <property type="entry name" value="Dehydroquinate synthase-like"/>
    <property type="match status" value="1"/>
</dbReference>
<accession>A0A9D1MEU6</accession>
<dbReference type="EMBL" id="DVMZ01000068">
    <property type="protein sequence ID" value="HIU58959.1"/>
    <property type="molecule type" value="Genomic_DNA"/>
</dbReference>
<dbReference type="AlphaFoldDB" id="A0A9D1MEU6"/>
<dbReference type="Pfam" id="PF25137">
    <property type="entry name" value="ADH_Fe_C"/>
    <property type="match status" value="1"/>
</dbReference>
<dbReference type="Gene3D" id="1.20.1090.10">
    <property type="entry name" value="Dehydroquinate synthase-like - alpha domain"/>
    <property type="match status" value="1"/>
</dbReference>
<reference evidence="4" key="1">
    <citation type="submission" date="2020-10" db="EMBL/GenBank/DDBJ databases">
        <authorList>
            <person name="Gilroy R."/>
        </authorList>
    </citation>
    <scope>NUCLEOTIDE SEQUENCE</scope>
    <source>
        <strain evidence="4">11687</strain>
    </source>
</reference>
<dbReference type="FunFam" id="3.40.50.1970:FF:000003">
    <property type="entry name" value="Alcohol dehydrogenase, iron-containing"/>
    <property type="match status" value="1"/>
</dbReference>
<feature type="domain" description="Alcohol dehydrogenase iron-type/glycerol dehydrogenase GldA" evidence="2">
    <location>
        <begin position="9"/>
        <end position="174"/>
    </location>
</feature>
<feature type="domain" description="Fe-containing alcohol dehydrogenase-like C-terminal" evidence="3">
    <location>
        <begin position="186"/>
        <end position="312"/>
    </location>
</feature>
<gene>
    <name evidence="4" type="ORF">IAC57_02545</name>
</gene>
<dbReference type="PANTHER" id="PTHR11496:SF103">
    <property type="entry name" value="DEHYDROGENASE, PUTATIVE-RELATED"/>
    <property type="match status" value="1"/>
</dbReference>
<evidence type="ECO:0000256" key="1">
    <source>
        <dbReference type="ARBA" id="ARBA00023002"/>
    </source>
</evidence>
<dbReference type="Pfam" id="PF00465">
    <property type="entry name" value="Fe-ADH"/>
    <property type="match status" value="1"/>
</dbReference>
<organism evidence="4 5">
    <name type="scientific">Candidatus Scatosoma pullistercoris</name>
    <dbReference type="NCBI Taxonomy" id="2840934"/>
    <lineage>
        <taxon>Bacteria</taxon>
        <taxon>Bacillati</taxon>
        <taxon>Bacillota</taxon>
        <taxon>Clostridia</taxon>
        <taxon>Candidatus Scatosoma</taxon>
    </lineage>
</organism>
<dbReference type="InterPro" id="IPR001670">
    <property type="entry name" value="ADH_Fe/GldA"/>
</dbReference>